<comment type="catalytic activity">
    <reaction evidence="13">
        <text>L-seryl-[protein] + ATP = O-phospho-L-seryl-[protein] + ADP + H(+)</text>
        <dbReference type="Rhea" id="RHEA:17989"/>
        <dbReference type="Rhea" id="RHEA-COMP:9863"/>
        <dbReference type="Rhea" id="RHEA-COMP:11604"/>
        <dbReference type="ChEBI" id="CHEBI:15378"/>
        <dbReference type="ChEBI" id="CHEBI:29999"/>
        <dbReference type="ChEBI" id="CHEBI:30616"/>
        <dbReference type="ChEBI" id="CHEBI:83421"/>
        <dbReference type="ChEBI" id="CHEBI:456216"/>
        <dbReference type="EC" id="2.7.11.1"/>
    </reaction>
</comment>
<reference evidence="18 20" key="1">
    <citation type="submission" date="2015-02" db="EMBL/GenBank/DDBJ databases">
        <authorList>
            <person name="Chooi Y.-H."/>
        </authorList>
    </citation>
    <scope>NUCLEOTIDE SEQUENCE [LARGE SCALE GENOMIC DNA]</scope>
    <source>
        <strain evidence="18">E3</strain>
    </source>
</reference>
<comment type="similarity">
    <text evidence="11">Belongs to the protein kinase superfamily. Ser/Thr protein kinase family. CDPK subfamily.</text>
</comment>
<comment type="cofactor">
    <cofactor evidence="1">
        <name>Mg(2+)</name>
        <dbReference type="ChEBI" id="CHEBI:18420"/>
    </cofactor>
</comment>
<proteinExistence type="inferred from homology"/>
<dbReference type="GO" id="GO:0005524">
    <property type="term" value="F:ATP binding"/>
    <property type="evidence" value="ECO:0007669"/>
    <property type="project" value="UniProtKB-UniRule"/>
</dbReference>
<dbReference type="Proteomes" id="UP000290189">
    <property type="component" value="Unassembled WGS sequence"/>
</dbReference>
<dbReference type="Proteomes" id="UP000039324">
    <property type="component" value="Unassembled WGS sequence"/>
</dbReference>
<evidence type="ECO:0000256" key="6">
    <source>
        <dbReference type="ARBA" id="ARBA00022737"/>
    </source>
</evidence>
<evidence type="ECO:0000313" key="20">
    <source>
        <dbReference type="Proteomes" id="UP000039324"/>
    </source>
</evidence>
<keyword evidence="9" id="KW-0106">Calcium</keyword>
<dbReference type="InterPro" id="IPR000719">
    <property type="entry name" value="Prot_kinase_dom"/>
</dbReference>
<keyword evidence="5" id="KW-0479">Metal-binding</keyword>
<dbReference type="PROSITE" id="PS00108">
    <property type="entry name" value="PROTEIN_KINASE_ST"/>
    <property type="match status" value="1"/>
</dbReference>
<name>A0A0G4J7D2_PLABS</name>
<keyword evidence="3 15" id="KW-0723">Serine/threonine-protein kinase</keyword>
<feature type="binding site" evidence="14">
    <location>
        <position position="54"/>
    </location>
    <ligand>
        <name>ATP</name>
        <dbReference type="ChEBI" id="CHEBI:30616"/>
    </ligand>
</feature>
<keyword evidence="19" id="KW-0496">Mitochondrion</keyword>
<dbReference type="PROSITE" id="PS00107">
    <property type="entry name" value="PROTEIN_KINASE_ATP"/>
    <property type="match status" value="1"/>
</dbReference>
<dbReference type="PROSITE" id="PS50011">
    <property type="entry name" value="PROTEIN_KINASE_DOM"/>
    <property type="match status" value="1"/>
</dbReference>
<protein>
    <recommendedName>
        <fullName evidence="2">non-specific serine/threonine protein kinase</fullName>
        <ecNumber evidence="2">2.7.11.1</ecNumber>
    </recommendedName>
</protein>
<dbReference type="InterPro" id="IPR017441">
    <property type="entry name" value="Protein_kinase_ATP_BS"/>
</dbReference>
<dbReference type="Gene3D" id="1.10.510.10">
    <property type="entry name" value="Transferase(Phosphotransferase) domain 1"/>
    <property type="match status" value="1"/>
</dbReference>
<dbReference type="InterPro" id="IPR011009">
    <property type="entry name" value="Kinase-like_dom_sf"/>
</dbReference>
<evidence type="ECO:0000256" key="3">
    <source>
        <dbReference type="ARBA" id="ARBA00022527"/>
    </source>
</evidence>
<dbReference type="OrthoDB" id="40902at2759"/>
<keyword evidence="6" id="KW-0677">Repeat</keyword>
<dbReference type="InterPro" id="IPR002048">
    <property type="entry name" value="EF_hand_dom"/>
</dbReference>
<reference evidence="19 21" key="2">
    <citation type="submission" date="2018-03" db="EMBL/GenBank/DDBJ databases">
        <authorList>
            <person name="Fogelqvist J."/>
        </authorList>
    </citation>
    <scope>NUCLEOTIDE SEQUENCE [LARGE SCALE GENOMIC DNA]</scope>
</reference>
<evidence type="ECO:0000256" key="13">
    <source>
        <dbReference type="ARBA" id="ARBA00048679"/>
    </source>
</evidence>
<dbReference type="PROSITE" id="PS50222">
    <property type="entry name" value="EF_HAND_2"/>
    <property type="match status" value="1"/>
</dbReference>
<evidence type="ECO:0000256" key="2">
    <source>
        <dbReference type="ARBA" id="ARBA00012513"/>
    </source>
</evidence>
<evidence type="ECO:0000256" key="7">
    <source>
        <dbReference type="ARBA" id="ARBA00022741"/>
    </source>
</evidence>
<evidence type="ECO:0000313" key="18">
    <source>
        <dbReference type="EMBL" id="CEP03264.1"/>
    </source>
</evidence>
<dbReference type="InterPro" id="IPR050205">
    <property type="entry name" value="CDPK_Ser/Thr_kinases"/>
</dbReference>
<comment type="catalytic activity">
    <reaction evidence="12">
        <text>L-threonyl-[protein] + ATP = O-phospho-L-threonyl-[protein] + ADP + H(+)</text>
        <dbReference type="Rhea" id="RHEA:46608"/>
        <dbReference type="Rhea" id="RHEA-COMP:11060"/>
        <dbReference type="Rhea" id="RHEA-COMP:11605"/>
        <dbReference type="ChEBI" id="CHEBI:15378"/>
        <dbReference type="ChEBI" id="CHEBI:30013"/>
        <dbReference type="ChEBI" id="CHEBI:30616"/>
        <dbReference type="ChEBI" id="CHEBI:61977"/>
        <dbReference type="ChEBI" id="CHEBI:456216"/>
        <dbReference type="EC" id="2.7.11.1"/>
    </reaction>
</comment>
<dbReference type="SMART" id="SM00220">
    <property type="entry name" value="S_TKc"/>
    <property type="match status" value="1"/>
</dbReference>
<dbReference type="InterPro" id="IPR008271">
    <property type="entry name" value="Ser/Thr_kinase_AS"/>
</dbReference>
<geneLocation type="mitochondrion" evidence="19"/>
<keyword evidence="7 14" id="KW-0547">Nucleotide-binding</keyword>
<keyword evidence="4" id="KW-0808">Transferase</keyword>
<dbReference type="GO" id="GO:0005509">
    <property type="term" value="F:calcium ion binding"/>
    <property type="evidence" value="ECO:0007669"/>
    <property type="project" value="InterPro"/>
</dbReference>
<evidence type="ECO:0000259" key="17">
    <source>
        <dbReference type="PROSITE" id="PS50222"/>
    </source>
</evidence>
<dbReference type="InterPro" id="IPR018247">
    <property type="entry name" value="EF_Hand_1_Ca_BS"/>
</dbReference>
<evidence type="ECO:0000256" key="14">
    <source>
        <dbReference type="PROSITE-ProRule" id="PRU10141"/>
    </source>
</evidence>
<evidence type="ECO:0000256" key="11">
    <source>
        <dbReference type="ARBA" id="ARBA00024334"/>
    </source>
</evidence>
<sequence>MAAAGKGTDIAAKFGVRQCSPWDAYDRRNALGEGGFSKIYRVRHRHTSKQYAIKVLDKAQKHSRDTFFVEVKLLTALDHKNIISVYETFEDKHAYYIVLELMHGKDLFDVLDAKRDVFPEATAAKLIRSMADAVRFCHDRNIVHLDLKPENFVFARSDDIDRLVLVDFGLGRLVRPDAHYRDRVGSMQYIAPEMIDENSVCTGTMLKACDMWSLGVILYILVTGLIPFSNWDEVKTGRLRLSKSMSKELRDLLKSLLTRDTFKRITAAELLTHPWLAMMEDIGNNPMYKAVRAGAAFLTGRKKATSPMLVALIDALKPVVLVEDRHELEGLVAHFDADNDGVLNDDEFASLLSDDSESGPASLSAIKKALTMLPNSQYREEAGFTLNDLVLLAAVGMLILNTSSSRKRVGLAVGQKKPRGMITKGEVEHTLRSVDTATISAVFREAPVQERRKVLPVDVFVAAVLDR</sequence>
<dbReference type="SUPFAM" id="SSF56112">
    <property type="entry name" value="Protein kinase-like (PK-like)"/>
    <property type="match status" value="1"/>
</dbReference>
<dbReference type="AlphaFoldDB" id="A0A0G4J7D2"/>
<dbReference type="FunFam" id="1.10.510.10:FF:000571">
    <property type="entry name" value="Maternal embryonic leucine zipper kinase"/>
    <property type="match status" value="1"/>
</dbReference>
<dbReference type="Pfam" id="PF00069">
    <property type="entry name" value="Pkinase"/>
    <property type="match status" value="1"/>
</dbReference>
<gene>
    <name evidence="18" type="ORF">PBRA_003024</name>
    <name evidence="19" type="ORF">PLBR_LOCUS2713</name>
</gene>
<dbReference type="PANTHER" id="PTHR24349">
    <property type="entry name" value="SERINE/THREONINE-PROTEIN KINASE"/>
    <property type="match status" value="1"/>
</dbReference>
<keyword evidence="10 14" id="KW-0067">ATP-binding</keyword>
<keyword evidence="8" id="KW-0418">Kinase</keyword>
<evidence type="ECO:0000256" key="5">
    <source>
        <dbReference type="ARBA" id="ARBA00022723"/>
    </source>
</evidence>
<dbReference type="EC" id="2.7.11.1" evidence="2"/>
<evidence type="ECO:0000313" key="19">
    <source>
        <dbReference type="EMBL" id="SPQ95498.1"/>
    </source>
</evidence>
<organism evidence="18 20">
    <name type="scientific">Plasmodiophora brassicae</name>
    <name type="common">Clubroot disease agent</name>
    <dbReference type="NCBI Taxonomy" id="37360"/>
    <lineage>
        <taxon>Eukaryota</taxon>
        <taxon>Sar</taxon>
        <taxon>Rhizaria</taxon>
        <taxon>Endomyxa</taxon>
        <taxon>Phytomyxea</taxon>
        <taxon>Plasmodiophorida</taxon>
        <taxon>Plasmodiophoridae</taxon>
        <taxon>Plasmodiophora</taxon>
    </lineage>
</organism>
<keyword evidence="20" id="KW-1185">Reference proteome</keyword>
<feature type="domain" description="EF-hand" evidence="17">
    <location>
        <begin position="323"/>
        <end position="358"/>
    </location>
</feature>
<dbReference type="OMA" id="HAWFEMQ"/>
<dbReference type="EMBL" id="CDSF01000144">
    <property type="protein sequence ID" value="CEP03264.1"/>
    <property type="molecule type" value="Genomic_DNA"/>
</dbReference>
<feature type="domain" description="Protein kinase" evidence="16">
    <location>
        <begin position="25"/>
        <end position="276"/>
    </location>
</feature>
<dbReference type="PROSITE" id="PS00018">
    <property type="entry name" value="EF_HAND_1"/>
    <property type="match status" value="1"/>
</dbReference>
<evidence type="ECO:0000256" key="9">
    <source>
        <dbReference type="ARBA" id="ARBA00022837"/>
    </source>
</evidence>
<evidence type="ECO:0000256" key="12">
    <source>
        <dbReference type="ARBA" id="ARBA00047899"/>
    </source>
</evidence>
<dbReference type="GO" id="GO:0004674">
    <property type="term" value="F:protein serine/threonine kinase activity"/>
    <property type="evidence" value="ECO:0007669"/>
    <property type="project" value="UniProtKB-KW"/>
</dbReference>
<evidence type="ECO:0000313" key="21">
    <source>
        <dbReference type="Proteomes" id="UP000290189"/>
    </source>
</evidence>
<evidence type="ECO:0000256" key="15">
    <source>
        <dbReference type="RuleBase" id="RU000304"/>
    </source>
</evidence>
<evidence type="ECO:0000259" key="16">
    <source>
        <dbReference type="PROSITE" id="PS50011"/>
    </source>
</evidence>
<evidence type="ECO:0000256" key="4">
    <source>
        <dbReference type="ARBA" id="ARBA00022679"/>
    </source>
</evidence>
<evidence type="ECO:0000256" key="1">
    <source>
        <dbReference type="ARBA" id="ARBA00001946"/>
    </source>
</evidence>
<evidence type="ECO:0000256" key="10">
    <source>
        <dbReference type="ARBA" id="ARBA00022840"/>
    </source>
</evidence>
<evidence type="ECO:0000256" key="8">
    <source>
        <dbReference type="ARBA" id="ARBA00022777"/>
    </source>
</evidence>
<dbReference type="FunFam" id="3.30.200.20:FF:000315">
    <property type="entry name" value="Calcium-dependent protein kinase 3"/>
    <property type="match status" value="1"/>
</dbReference>
<dbReference type="EMBL" id="OVEO01000004">
    <property type="protein sequence ID" value="SPQ95498.1"/>
    <property type="molecule type" value="Genomic_DNA"/>
</dbReference>
<accession>A0A0G4J7D2</accession>
<dbReference type="STRING" id="37360.A0A0G4J7D2"/>